<dbReference type="InterPro" id="IPR003680">
    <property type="entry name" value="Flavodoxin_fold"/>
</dbReference>
<dbReference type="InterPro" id="IPR051545">
    <property type="entry name" value="NAD(P)H_dehydrogenase_qn"/>
</dbReference>
<proteinExistence type="inferred from homology"/>
<keyword evidence="3" id="KW-1133">Transmembrane helix</keyword>
<keyword evidence="3" id="KW-0472">Membrane</keyword>
<feature type="transmembrane region" description="Helical" evidence="3">
    <location>
        <begin position="119"/>
        <end position="141"/>
    </location>
</feature>
<dbReference type="OrthoDB" id="9798454at2"/>
<dbReference type="SUPFAM" id="SSF52218">
    <property type="entry name" value="Flavoproteins"/>
    <property type="match status" value="1"/>
</dbReference>
<dbReference type="PANTHER" id="PTHR10204">
    <property type="entry name" value="NAD P H OXIDOREDUCTASE-RELATED"/>
    <property type="match status" value="1"/>
</dbReference>
<sequence>MTRRVTIVQGHPDPAGQHLLHAMADAYADAATAAGHQVRRIEVAKLEFPLLRTQEDFETGALPPGLEQSREDMRWAEHWVFLFPLWHGTMPALLKGFLEHIFRPGFAMEYKKGGFPKRLLAGRSARIIVTMGMPVLLYRWYFGAYGVRSFERSMLGFAGIKPIRESFYGLSFADEKERSRWIKDMRDFGRRAR</sequence>
<dbReference type="Gene3D" id="3.40.50.360">
    <property type="match status" value="1"/>
</dbReference>
<organism evidence="5 6">
    <name type="scientific">Sinorhizobium glycinis</name>
    <dbReference type="NCBI Taxonomy" id="1472378"/>
    <lineage>
        <taxon>Bacteria</taxon>
        <taxon>Pseudomonadati</taxon>
        <taxon>Pseudomonadota</taxon>
        <taxon>Alphaproteobacteria</taxon>
        <taxon>Hyphomicrobiales</taxon>
        <taxon>Rhizobiaceae</taxon>
        <taxon>Sinorhizobium/Ensifer group</taxon>
        <taxon>Sinorhizobium</taxon>
    </lineage>
</organism>
<gene>
    <name evidence="5" type="ORF">AU381_11860</name>
</gene>
<keyword evidence="2" id="KW-0560">Oxidoreductase</keyword>
<evidence type="ECO:0000259" key="4">
    <source>
        <dbReference type="Pfam" id="PF02525"/>
    </source>
</evidence>
<evidence type="ECO:0000256" key="3">
    <source>
        <dbReference type="SAM" id="Phobius"/>
    </source>
</evidence>
<evidence type="ECO:0000313" key="6">
    <source>
        <dbReference type="Proteomes" id="UP000094025"/>
    </source>
</evidence>
<evidence type="ECO:0000256" key="1">
    <source>
        <dbReference type="ARBA" id="ARBA00006252"/>
    </source>
</evidence>
<comment type="caution">
    <text evidence="5">The sequence shown here is derived from an EMBL/GenBank/DDBJ whole genome shotgun (WGS) entry which is preliminary data.</text>
</comment>
<dbReference type="InterPro" id="IPR029039">
    <property type="entry name" value="Flavoprotein-like_sf"/>
</dbReference>
<name>A0A178XK64_9HYPH</name>
<comment type="similarity">
    <text evidence="1">Belongs to the NAD(P)H dehydrogenase (quinone) family.</text>
</comment>
<evidence type="ECO:0000256" key="2">
    <source>
        <dbReference type="ARBA" id="ARBA00023002"/>
    </source>
</evidence>
<dbReference type="AlphaFoldDB" id="A0A178XK64"/>
<dbReference type="Proteomes" id="UP000094025">
    <property type="component" value="Unassembled WGS sequence"/>
</dbReference>
<feature type="transmembrane region" description="Helical" evidence="3">
    <location>
        <begin position="79"/>
        <end position="98"/>
    </location>
</feature>
<evidence type="ECO:0000313" key="5">
    <source>
        <dbReference type="EMBL" id="OAP35604.1"/>
    </source>
</evidence>
<dbReference type="GO" id="GO:0005829">
    <property type="term" value="C:cytosol"/>
    <property type="evidence" value="ECO:0007669"/>
    <property type="project" value="TreeGrafter"/>
</dbReference>
<keyword evidence="3" id="KW-0812">Transmembrane</keyword>
<accession>A0A178XK64</accession>
<feature type="domain" description="Flavodoxin-like fold" evidence="4">
    <location>
        <begin position="4"/>
        <end position="175"/>
    </location>
</feature>
<keyword evidence="6" id="KW-1185">Reference proteome</keyword>
<reference evidence="5 6" key="1">
    <citation type="journal article" date="2016" name="Int. J. Syst. Evol. Microbiol.">
        <title>Ensifer glycinis sp. nov., an novel rhizobial species associated with Glycine spp.</title>
        <authorList>
            <person name="Yan H."/>
            <person name="Yan J."/>
            <person name="Sui X.H."/>
            <person name="Wang E.T."/>
            <person name="Chen W.X."/>
            <person name="Zhang X.X."/>
            <person name="Chen W.F."/>
        </authorList>
    </citation>
    <scope>NUCLEOTIDE SEQUENCE [LARGE SCALE GENOMIC DNA]</scope>
    <source>
        <strain evidence="5 6">CCBAU 23380</strain>
    </source>
</reference>
<protein>
    <submittedName>
        <fullName evidence="5">Dehydrogenase</fullName>
    </submittedName>
</protein>
<dbReference type="RefSeq" id="WP_014857937.1">
    <property type="nucleotide sequence ID" value="NZ_LPUX01000066.1"/>
</dbReference>
<dbReference type="PANTHER" id="PTHR10204:SF34">
    <property type="entry name" value="NAD(P)H DEHYDROGENASE [QUINONE] 1 ISOFORM 1"/>
    <property type="match status" value="1"/>
</dbReference>
<dbReference type="Pfam" id="PF02525">
    <property type="entry name" value="Flavodoxin_2"/>
    <property type="match status" value="1"/>
</dbReference>
<dbReference type="GO" id="GO:0003955">
    <property type="term" value="F:NAD(P)H dehydrogenase (quinone) activity"/>
    <property type="evidence" value="ECO:0007669"/>
    <property type="project" value="TreeGrafter"/>
</dbReference>
<dbReference type="EMBL" id="LPUX01000066">
    <property type="protein sequence ID" value="OAP35604.1"/>
    <property type="molecule type" value="Genomic_DNA"/>
</dbReference>
<dbReference type="STRING" id="1472378.AU381_11860"/>